<dbReference type="GO" id="GO:0006749">
    <property type="term" value="P:glutathione metabolic process"/>
    <property type="evidence" value="ECO:0007669"/>
    <property type="project" value="TreeGrafter"/>
</dbReference>
<dbReference type="SUPFAM" id="SSF53067">
    <property type="entry name" value="Actin-like ATPase domain"/>
    <property type="match status" value="1"/>
</dbReference>
<evidence type="ECO:0000259" key="2">
    <source>
        <dbReference type="Pfam" id="PF05378"/>
    </source>
</evidence>
<dbReference type="RefSeq" id="WP_161860717.1">
    <property type="nucleotide sequence ID" value="NZ_CP046620.1"/>
</dbReference>
<dbReference type="InterPro" id="IPR008040">
    <property type="entry name" value="Hydant_A_N"/>
</dbReference>
<keyword evidence="4" id="KW-1185">Reference proteome</keyword>
<evidence type="ECO:0000313" key="4">
    <source>
        <dbReference type="Proteomes" id="UP000464495"/>
    </source>
</evidence>
<feature type="domain" description="Hydantoinase/oxoprolinase N-terminal" evidence="2">
    <location>
        <begin position="5"/>
        <end position="169"/>
    </location>
</feature>
<sequence length="662" mass="67807">MGLLLGLDTGGTYTDAVLFEEGAVEPVRQTAKALTTHQDLSCGLAAAIDAVLADGDVDPVTIALVSLSTTLATNALVEGRGGRAALVFIGFEEADATRGGLAEALAGDPLIHVPGGHSPSGQPCVPLGLAELEDAAKTLKGQVEGIAIVSAFASRNTAHEEEAARLLRAATGLPVTCGHELSARLGGPKRAVTTLLNARLIGLISGLISATESALAARGITAPLMLVRGDGALVSAAFARQRPIETILSGPAASLVGAAVLTGAQDAVVADIGGTTTDIAILQGGRPRLSPDGAEVGGFRTMVEAVDMRAVGLGGDSRVRLDPTLEASLTLGPDRALPLSLLVSEHPHLLTVLEAEAARPLPSEFDASFARATGHTVPGSLPASETSLLSRLAAGPLPLSVLLVNRTDRAHLRRLASRGLIRIAAFTPSDAAHLLGLQSGWNSEAARLGAFLMARQRDGRGQPVAASPEAFARRVLARLEEFSAEAILAVTLRADGLPPDPTHPFIRAGLTDSPRITRLTAGLTLPLIGLGAAAPTYYPGIARRLGSEALIPREAGVANAIGAVAGRISIRRSVHVSTSPDGGFAVHTRSTPTIYPDLPAATQAALQASEAAARAAAIEAGADTPEVTVSFHETRATVEGRPVFIEGEARAEAAGRPRHAAR</sequence>
<evidence type="ECO:0000259" key="1">
    <source>
        <dbReference type="Pfam" id="PF01968"/>
    </source>
</evidence>
<dbReference type="Pfam" id="PF05378">
    <property type="entry name" value="Hydant_A_N"/>
    <property type="match status" value="1"/>
</dbReference>
<evidence type="ECO:0000313" key="3">
    <source>
        <dbReference type="EMBL" id="QHQ34146.1"/>
    </source>
</evidence>
<dbReference type="AlphaFoldDB" id="A0A6P1SY63"/>
<feature type="domain" description="Hydantoinase A/oxoprolinase" evidence="1">
    <location>
        <begin position="190"/>
        <end position="334"/>
    </location>
</feature>
<dbReference type="KEGG" id="amaq:GO499_02560"/>
<dbReference type="GO" id="GO:0017168">
    <property type="term" value="F:5-oxoprolinase (ATP-hydrolyzing) activity"/>
    <property type="evidence" value="ECO:0007669"/>
    <property type="project" value="TreeGrafter"/>
</dbReference>
<dbReference type="InterPro" id="IPR002821">
    <property type="entry name" value="Hydantoinase_A"/>
</dbReference>
<dbReference type="PANTHER" id="PTHR11365">
    <property type="entry name" value="5-OXOPROLINASE RELATED"/>
    <property type="match status" value="1"/>
</dbReference>
<name>A0A6P1SY63_9RHOB</name>
<organism evidence="3 4">
    <name type="scientific">Algicella marina</name>
    <dbReference type="NCBI Taxonomy" id="2683284"/>
    <lineage>
        <taxon>Bacteria</taxon>
        <taxon>Pseudomonadati</taxon>
        <taxon>Pseudomonadota</taxon>
        <taxon>Alphaproteobacteria</taxon>
        <taxon>Rhodobacterales</taxon>
        <taxon>Paracoccaceae</taxon>
        <taxon>Algicella</taxon>
    </lineage>
</organism>
<dbReference type="InterPro" id="IPR045079">
    <property type="entry name" value="Oxoprolinase-like"/>
</dbReference>
<dbReference type="Proteomes" id="UP000464495">
    <property type="component" value="Chromosome"/>
</dbReference>
<dbReference type="InterPro" id="IPR043129">
    <property type="entry name" value="ATPase_NBD"/>
</dbReference>
<dbReference type="Pfam" id="PF01968">
    <property type="entry name" value="Hydantoinase_A"/>
    <property type="match status" value="1"/>
</dbReference>
<reference evidence="3 4" key="1">
    <citation type="submission" date="2019-12" db="EMBL/GenBank/DDBJ databases">
        <title>Complete genome sequence of Algicella marina strain 9Alg 56(T) isolated from the red alga Tichocarpus crinitus.</title>
        <authorList>
            <person name="Kim S.-G."/>
            <person name="Nedashkovskaya O.I."/>
        </authorList>
    </citation>
    <scope>NUCLEOTIDE SEQUENCE [LARGE SCALE GENOMIC DNA]</scope>
    <source>
        <strain evidence="3 4">9Alg 56</strain>
    </source>
</reference>
<accession>A0A6P1SY63</accession>
<protein>
    <submittedName>
        <fullName evidence="3">Hydantoinase/oxoprolinase family protein</fullName>
    </submittedName>
</protein>
<gene>
    <name evidence="3" type="ORF">GO499_02560</name>
</gene>
<proteinExistence type="predicted"/>
<dbReference type="GO" id="GO:0005829">
    <property type="term" value="C:cytosol"/>
    <property type="evidence" value="ECO:0007669"/>
    <property type="project" value="TreeGrafter"/>
</dbReference>
<dbReference type="PANTHER" id="PTHR11365:SF2">
    <property type="entry name" value="5-OXOPROLINASE"/>
    <property type="match status" value="1"/>
</dbReference>
<dbReference type="EMBL" id="CP046620">
    <property type="protein sequence ID" value="QHQ34146.1"/>
    <property type="molecule type" value="Genomic_DNA"/>
</dbReference>